<sequence>MGKEKQTLQGIDSSPGSAGRDDSVRKEWLDEKQNPFYRRVFEEAQTGILILSHPEGCIEDANPFLLHLLGGNMDGLKGKTIAEAGLVMDEQSKNVIKSFARVMTSHQDALTLHTYKGAVITVECASRVFSVGSRRFIQCNFSDISSSREHEERLRLSTATVLMSMQEVVETLTRIIESRDAYTVGHQARVSDLSVAIAYELGVNENAINGLRISSLVHDIGKISIPPPLLTKSAPLSSVELEMLHNHVNTGYEFLKGLQFPWPVADILCQHHERLDGSGYPKGLKDGDIFLEARIIAVADTLEAMASDRPYREALGIDAALAFIEEEKERLYDPAVVDAAVRLFREKNYCFPDPPAA</sequence>
<proteinExistence type="predicted"/>
<dbReference type="Gene3D" id="3.30.450.20">
    <property type="entry name" value="PAS domain"/>
    <property type="match status" value="1"/>
</dbReference>
<dbReference type="AlphaFoldDB" id="A0A165LGH5"/>
<evidence type="ECO:0000313" key="4">
    <source>
        <dbReference type="Proteomes" id="UP000076481"/>
    </source>
</evidence>
<dbReference type="Proteomes" id="UP000076481">
    <property type="component" value="Unassembled WGS sequence"/>
</dbReference>
<dbReference type="CDD" id="cd00077">
    <property type="entry name" value="HDc"/>
    <property type="match status" value="1"/>
</dbReference>
<dbReference type="Gene3D" id="1.10.3210.10">
    <property type="entry name" value="Hypothetical protein af1432"/>
    <property type="match status" value="1"/>
</dbReference>
<dbReference type="PROSITE" id="PS51832">
    <property type="entry name" value="HD_GYP"/>
    <property type="match status" value="1"/>
</dbReference>
<evidence type="ECO:0000313" key="3">
    <source>
        <dbReference type="EMBL" id="KZK74007.1"/>
    </source>
</evidence>
<dbReference type="SUPFAM" id="SSF109604">
    <property type="entry name" value="HD-domain/PDEase-like"/>
    <property type="match status" value="1"/>
</dbReference>
<dbReference type="InterPro" id="IPR000014">
    <property type="entry name" value="PAS"/>
</dbReference>
<accession>A0A165LGH5</accession>
<dbReference type="NCBIfam" id="TIGR00229">
    <property type="entry name" value="sensory_box"/>
    <property type="match status" value="1"/>
</dbReference>
<dbReference type="Pfam" id="PF13487">
    <property type="entry name" value="HD_5"/>
    <property type="match status" value="1"/>
</dbReference>
<evidence type="ECO:0000259" key="2">
    <source>
        <dbReference type="PROSITE" id="PS51832"/>
    </source>
</evidence>
<dbReference type="SUPFAM" id="SSF55785">
    <property type="entry name" value="PYP-like sensor domain (PAS domain)"/>
    <property type="match status" value="1"/>
</dbReference>
<feature type="compositionally biased region" description="Polar residues" evidence="1">
    <location>
        <begin position="7"/>
        <end position="16"/>
    </location>
</feature>
<comment type="caution">
    <text evidence="3">The sequence shown here is derived from an EMBL/GenBank/DDBJ whole genome shotgun (WGS) entry which is preliminary data.</text>
</comment>
<dbReference type="InterPro" id="IPR035965">
    <property type="entry name" value="PAS-like_dom_sf"/>
</dbReference>
<protein>
    <recommendedName>
        <fullName evidence="2">HD-GYP domain-containing protein</fullName>
    </recommendedName>
</protein>
<dbReference type="PANTHER" id="PTHR43155:SF2">
    <property type="entry name" value="CYCLIC DI-GMP PHOSPHODIESTERASE PA4108"/>
    <property type="match status" value="1"/>
</dbReference>
<organism evidence="3 4">
    <name type="scientific">Pelodictyon luteolum</name>
    <dbReference type="NCBI Taxonomy" id="1100"/>
    <lineage>
        <taxon>Bacteria</taxon>
        <taxon>Pseudomonadati</taxon>
        <taxon>Chlorobiota</taxon>
        <taxon>Chlorobiia</taxon>
        <taxon>Chlorobiales</taxon>
        <taxon>Chlorobiaceae</taxon>
        <taxon>Chlorobium/Pelodictyon group</taxon>
        <taxon>Pelodictyon</taxon>
    </lineage>
</organism>
<reference evidence="3 4" key="1">
    <citation type="submission" date="2016-03" db="EMBL/GenBank/DDBJ databases">
        <title>Speciation and ecological success in dimly lit waters: horizontal gene transfer in a green sulfur bacteria bloom unveiled by metagenomic assembly.</title>
        <authorList>
            <person name="Llorens-Mares T."/>
            <person name="Liu Z."/>
            <person name="Allen L.Z."/>
            <person name="Rusch D.B."/>
            <person name="Craig M.T."/>
            <person name="Dupont C.L."/>
            <person name="Bryant D.A."/>
            <person name="Casamayor E.O."/>
        </authorList>
    </citation>
    <scope>NUCLEOTIDE SEQUENCE [LARGE SCALE GENOMIC DNA]</scope>
    <source>
        <strain evidence="3">CIII</strain>
    </source>
</reference>
<feature type="domain" description="HD-GYP" evidence="2">
    <location>
        <begin position="161"/>
        <end position="356"/>
    </location>
</feature>
<gene>
    <name evidence="3" type="ORF">A3K90_07250</name>
</gene>
<dbReference type="InterPro" id="IPR037522">
    <property type="entry name" value="HD_GYP_dom"/>
</dbReference>
<dbReference type="PANTHER" id="PTHR43155">
    <property type="entry name" value="CYCLIC DI-GMP PHOSPHODIESTERASE PA4108-RELATED"/>
    <property type="match status" value="1"/>
</dbReference>
<dbReference type="RefSeq" id="WP_303681825.1">
    <property type="nucleotide sequence ID" value="NZ_LVWG01000032.1"/>
</dbReference>
<dbReference type="InterPro" id="IPR003607">
    <property type="entry name" value="HD/PDEase_dom"/>
</dbReference>
<evidence type="ECO:0000256" key="1">
    <source>
        <dbReference type="SAM" id="MobiDB-lite"/>
    </source>
</evidence>
<dbReference type="SMART" id="SM00471">
    <property type="entry name" value="HDc"/>
    <property type="match status" value="1"/>
</dbReference>
<name>A0A165LGH5_PELLU</name>
<feature type="region of interest" description="Disordered" evidence="1">
    <location>
        <begin position="1"/>
        <end position="25"/>
    </location>
</feature>
<dbReference type="EMBL" id="LVWG01000032">
    <property type="protein sequence ID" value="KZK74007.1"/>
    <property type="molecule type" value="Genomic_DNA"/>
</dbReference>